<protein>
    <recommendedName>
        <fullName evidence="4">DUF2271 domain-containing protein</fullName>
    </recommendedName>
</protein>
<feature type="chain" id="PRO_5003255560" description="DUF2271 domain-containing protein" evidence="1">
    <location>
        <begin position="26"/>
        <end position="195"/>
    </location>
</feature>
<evidence type="ECO:0008006" key="4">
    <source>
        <dbReference type="Google" id="ProtNLM"/>
    </source>
</evidence>
<dbReference type="AlphaFoldDB" id="F0R2X3"/>
<dbReference type="Gene3D" id="2.60.40.4070">
    <property type="match status" value="1"/>
</dbReference>
<keyword evidence="3" id="KW-1185">Reference proteome</keyword>
<name>F0R2X3_PHOSB</name>
<evidence type="ECO:0000256" key="1">
    <source>
        <dbReference type="SAM" id="SignalP"/>
    </source>
</evidence>
<reference evidence="2 3" key="1">
    <citation type="journal article" date="2011" name="Stand. Genomic Sci.">
        <title>Complete genome sequence of Bacteroides salanitronis type strain (BL78).</title>
        <authorList>
            <person name="Gronow S."/>
            <person name="Held B."/>
            <person name="Lucas S."/>
            <person name="Lapidus A."/>
            <person name="Del Rio T.G."/>
            <person name="Nolan M."/>
            <person name="Tice H."/>
            <person name="Deshpande S."/>
            <person name="Cheng J.F."/>
            <person name="Pitluck S."/>
            <person name="Liolios K."/>
            <person name="Pagani I."/>
            <person name="Ivanova N."/>
            <person name="Mavromatis K."/>
            <person name="Pati A."/>
            <person name="Tapia R."/>
            <person name="Han C."/>
            <person name="Goodwin L."/>
            <person name="Chen A."/>
            <person name="Palaniappan K."/>
            <person name="Land M."/>
            <person name="Hauser L."/>
            <person name="Chang Y.J."/>
            <person name="Jeffries C.D."/>
            <person name="Brambilla E.M."/>
            <person name="Rohde M."/>
            <person name="Goker M."/>
            <person name="Detter J.C."/>
            <person name="Woyke T."/>
            <person name="Bristow J."/>
            <person name="Markowitz V."/>
            <person name="Hugenholtz P."/>
            <person name="Kyrpides N.C."/>
            <person name="Klenk H.P."/>
            <person name="Eisen J.A."/>
        </authorList>
    </citation>
    <scope>NUCLEOTIDE SEQUENCE [LARGE SCALE GENOMIC DNA]</scope>
    <source>
        <strain evidence="2 3">DSM 18170</strain>
    </source>
</reference>
<sequence>MKTRLFYAILVAVGICLQGCTTSYAKDREDAKETPAGERLEISFRFQRGGIASSQYAIWIEDETGKLVRTLYVTSFTAKGGYEYRKDAVPVWTSKAKPQTLSSAQVDAITGATPRNGVLTYQWDGTDNNGNRVPAGKYTFFVEGTLYWKSRVIYSGELDWGGKGQDSIPVEARCFNLSKTNENMIAGLKARHLKK</sequence>
<dbReference type="Pfam" id="PF10029">
    <property type="entry name" value="DUF2271"/>
    <property type="match status" value="1"/>
</dbReference>
<dbReference type="InterPro" id="IPR014469">
    <property type="entry name" value="DUF2271"/>
</dbReference>
<dbReference type="KEGG" id="bsa:Bacsa_1973"/>
<evidence type="ECO:0000313" key="3">
    <source>
        <dbReference type="Proteomes" id="UP000007486"/>
    </source>
</evidence>
<organism evidence="2 3">
    <name type="scientific">Phocaeicola salanitronis (strain DSM 18170 / JCM 13657 / CCUG 60908 / BL78)</name>
    <name type="common">Bacteroides salanitronis</name>
    <dbReference type="NCBI Taxonomy" id="667015"/>
    <lineage>
        <taxon>Bacteria</taxon>
        <taxon>Pseudomonadati</taxon>
        <taxon>Bacteroidota</taxon>
        <taxon>Bacteroidia</taxon>
        <taxon>Bacteroidales</taxon>
        <taxon>Bacteroidaceae</taxon>
        <taxon>Phocaeicola</taxon>
    </lineage>
</organism>
<accession>F0R2X3</accession>
<feature type="signal peptide" evidence="1">
    <location>
        <begin position="1"/>
        <end position="25"/>
    </location>
</feature>
<dbReference type="OrthoDB" id="9778595at2"/>
<keyword evidence="1" id="KW-0732">Signal</keyword>
<dbReference type="EMBL" id="CP002530">
    <property type="protein sequence ID" value="ADY36529.1"/>
    <property type="molecule type" value="Genomic_DNA"/>
</dbReference>
<dbReference type="STRING" id="667015.Bacsa_1973"/>
<proteinExistence type="predicted"/>
<gene>
    <name evidence="2" type="ordered locus">Bacsa_1973</name>
</gene>
<dbReference type="HOGENOM" id="CLU_105848_0_0_10"/>
<evidence type="ECO:0000313" key="2">
    <source>
        <dbReference type="EMBL" id="ADY36529.1"/>
    </source>
</evidence>
<dbReference type="RefSeq" id="WP_013617959.1">
    <property type="nucleotide sequence ID" value="NC_015164.1"/>
</dbReference>
<dbReference type="Proteomes" id="UP000007486">
    <property type="component" value="Chromosome"/>
</dbReference>
<dbReference type="eggNOG" id="COG3656">
    <property type="taxonomic scope" value="Bacteria"/>
</dbReference>